<protein>
    <recommendedName>
        <fullName evidence="7">Cytoskeleton-associated protein 2 C-terminal domain-containing protein</fullName>
    </recommendedName>
</protein>
<feature type="domain" description="Cytoskeleton-associated protein 2 C-terminal" evidence="7">
    <location>
        <begin position="4"/>
        <end position="146"/>
    </location>
</feature>
<evidence type="ECO:0000256" key="2">
    <source>
        <dbReference type="ARBA" id="ARBA00009468"/>
    </source>
</evidence>
<dbReference type="GO" id="GO:0072686">
    <property type="term" value="C:mitotic spindle"/>
    <property type="evidence" value="ECO:0007669"/>
    <property type="project" value="TreeGrafter"/>
</dbReference>
<evidence type="ECO:0000313" key="8">
    <source>
        <dbReference type="EMBL" id="KAG5840290.1"/>
    </source>
</evidence>
<proteinExistence type="inferred from homology"/>
<evidence type="ECO:0000256" key="1">
    <source>
        <dbReference type="ARBA" id="ARBA00004245"/>
    </source>
</evidence>
<keyword evidence="9" id="KW-1185">Reference proteome</keyword>
<dbReference type="InterPro" id="IPR029197">
    <property type="entry name" value="CKAP2_C"/>
</dbReference>
<dbReference type="PANTHER" id="PTHR47078">
    <property type="entry name" value="CYTOSKELETON-ASSOCIATED PROTEIN 2-LIKE"/>
    <property type="match status" value="1"/>
</dbReference>
<dbReference type="Pfam" id="PF15297">
    <property type="entry name" value="CKAP2_C"/>
    <property type="match status" value="1"/>
</dbReference>
<dbReference type="GO" id="GO:0005813">
    <property type="term" value="C:centrosome"/>
    <property type="evidence" value="ECO:0007669"/>
    <property type="project" value="TreeGrafter"/>
</dbReference>
<sequence>MTTAQEERMQKLQEWRRSKGISYKRPPMPVRPRARKMAATPQHYWTAMEEEEEAQSLVYNIDRSLTDCVKLLQEGCCSEQVQQVLSRVPMAQKFAKYWICRARLMEREGELEVLPLFEEAVRVVMEPVDELRVVVFEILKKKEEMSAEGVGGSPSASEGEGKKGDEEEEDDEEEEAQQPAAVDPVTPRATSALICGAKGGSSVVKYKITATPGAPLGADRAVGPRYPAALREHDPCVASFRDLLAEEEEEGRGEEERGSPLYVYRENEALRDQVQIQLQYTSGPGV</sequence>
<feature type="compositionally biased region" description="Acidic residues" evidence="6">
    <location>
        <begin position="166"/>
        <end position="176"/>
    </location>
</feature>
<accession>A0A9D3M0C2</accession>
<dbReference type="GO" id="GO:0005829">
    <property type="term" value="C:cytosol"/>
    <property type="evidence" value="ECO:0007669"/>
    <property type="project" value="TreeGrafter"/>
</dbReference>
<reference evidence="8" key="1">
    <citation type="submission" date="2021-01" db="EMBL/GenBank/DDBJ databases">
        <title>A chromosome-scale assembly of European eel, Anguilla anguilla.</title>
        <authorList>
            <person name="Henkel C."/>
            <person name="Jong-Raadsen S.A."/>
            <person name="Dufour S."/>
            <person name="Weltzien F.-A."/>
            <person name="Palstra A.P."/>
            <person name="Pelster B."/>
            <person name="Spaink H.P."/>
            <person name="Van Den Thillart G.E."/>
            <person name="Jansen H."/>
            <person name="Zahm M."/>
            <person name="Klopp C."/>
            <person name="Cedric C."/>
            <person name="Louis A."/>
            <person name="Berthelot C."/>
            <person name="Parey E."/>
            <person name="Roest Crollius H."/>
            <person name="Montfort J."/>
            <person name="Robinson-Rechavi M."/>
            <person name="Bucao C."/>
            <person name="Bouchez O."/>
            <person name="Gislard M."/>
            <person name="Lluch J."/>
            <person name="Milhes M."/>
            <person name="Lampietro C."/>
            <person name="Lopez Roques C."/>
            <person name="Donnadieu C."/>
            <person name="Braasch I."/>
            <person name="Desvignes T."/>
            <person name="Postlethwait J."/>
            <person name="Bobe J."/>
            <person name="Guiguen Y."/>
            <person name="Dirks R."/>
        </authorList>
    </citation>
    <scope>NUCLEOTIDE SEQUENCE</scope>
    <source>
        <strain evidence="8">Tag_6206</strain>
        <tissue evidence="8">Liver</tissue>
    </source>
</reference>
<evidence type="ECO:0000256" key="3">
    <source>
        <dbReference type="ARBA" id="ARBA00022490"/>
    </source>
</evidence>
<keyword evidence="4" id="KW-0597">Phosphoprotein</keyword>
<dbReference type="Proteomes" id="UP001044222">
    <property type="component" value="Chromosome 10"/>
</dbReference>
<organism evidence="8 9">
    <name type="scientific">Anguilla anguilla</name>
    <name type="common">European freshwater eel</name>
    <name type="synonym">Muraena anguilla</name>
    <dbReference type="NCBI Taxonomy" id="7936"/>
    <lineage>
        <taxon>Eukaryota</taxon>
        <taxon>Metazoa</taxon>
        <taxon>Chordata</taxon>
        <taxon>Craniata</taxon>
        <taxon>Vertebrata</taxon>
        <taxon>Euteleostomi</taxon>
        <taxon>Actinopterygii</taxon>
        <taxon>Neopterygii</taxon>
        <taxon>Teleostei</taxon>
        <taxon>Anguilliformes</taxon>
        <taxon>Anguillidae</taxon>
        <taxon>Anguilla</taxon>
    </lineage>
</organism>
<comment type="caution">
    <text evidence="8">The sequence shown here is derived from an EMBL/GenBank/DDBJ whole genome shotgun (WGS) entry which is preliminary data.</text>
</comment>
<evidence type="ECO:0000256" key="4">
    <source>
        <dbReference type="ARBA" id="ARBA00022553"/>
    </source>
</evidence>
<keyword evidence="5" id="KW-0206">Cytoskeleton</keyword>
<evidence type="ECO:0000313" key="9">
    <source>
        <dbReference type="Proteomes" id="UP001044222"/>
    </source>
</evidence>
<dbReference type="PANTHER" id="PTHR47078:SF1">
    <property type="entry name" value="CYTOSKELETON-ASSOCIATED PROTEIN 2-LIKE"/>
    <property type="match status" value="1"/>
</dbReference>
<comment type="similarity">
    <text evidence="2">Belongs to the CKAP2 family.</text>
</comment>
<name>A0A9D3M0C2_ANGAN</name>
<dbReference type="AlphaFoldDB" id="A0A9D3M0C2"/>
<evidence type="ECO:0000259" key="7">
    <source>
        <dbReference type="Pfam" id="PF15297"/>
    </source>
</evidence>
<evidence type="ECO:0000256" key="5">
    <source>
        <dbReference type="ARBA" id="ARBA00023212"/>
    </source>
</evidence>
<dbReference type="InterPro" id="IPR052855">
    <property type="entry name" value="CKAP2-like"/>
</dbReference>
<comment type="subcellular location">
    <subcellularLocation>
        <location evidence="1">Cytoplasm</location>
        <location evidence="1">Cytoskeleton</location>
    </subcellularLocation>
</comment>
<feature type="region of interest" description="Disordered" evidence="6">
    <location>
        <begin position="146"/>
        <end position="187"/>
    </location>
</feature>
<keyword evidence="3" id="KW-0963">Cytoplasm</keyword>
<gene>
    <name evidence="8" type="ORF">ANANG_G00187240</name>
</gene>
<evidence type="ECO:0000256" key="6">
    <source>
        <dbReference type="SAM" id="MobiDB-lite"/>
    </source>
</evidence>
<dbReference type="EMBL" id="JAFIRN010000010">
    <property type="protein sequence ID" value="KAG5840290.1"/>
    <property type="molecule type" value="Genomic_DNA"/>
</dbReference>